<proteinExistence type="predicted"/>
<name>A0A5K0VPJ6_9MAGN</name>
<dbReference type="EMBL" id="LR721774">
    <property type="protein sequence ID" value="VVV42991.1"/>
    <property type="molecule type" value="Genomic_DNA"/>
</dbReference>
<evidence type="ECO:0000256" key="1">
    <source>
        <dbReference type="SAM" id="MobiDB-lite"/>
    </source>
</evidence>
<dbReference type="AlphaFoldDB" id="A0A5K0VPJ6"/>
<reference evidence="2" key="1">
    <citation type="submission" date="2019-09" db="EMBL/GenBank/DDBJ databases">
        <authorList>
            <person name="Zhang L."/>
        </authorList>
    </citation>
    <scope>NUCLEOTIDE SEQUENCE</scope>
</reference>
<organism evidence="2">
    <name type="scientific">Nymphaea colorata</name>
    <name type="common">pocket water lily</name>
    <dbReference type="NCBI Taxonomy" id="210225"/>
    <lineage>
        <taxon>Eukaryota</taxon>
        <taxon>Viridiplantae</taxon>
        <taxon>Streptophyta</taxon>
        <taxon>Embryophyta</taxon>
        <taxon>Tracheophyta</taxon>
        <taxon>Spermatophyta</taxon>
        <taxon>Magnoliopsida</taxon>
        <taxon>Nymphaeales</taxon>
        <taxon>Nymphaeaceae</taxon>
        <taxon>Nymphaea</taxon>
    </lineage>
</organism>
<sequence length="29" mass="3301">MDFGMKLTKQRKESATWAGHFSPLEPSYG</sequence>
<evidence type="ECO:0000313" key="2">
    <source>
        <dbReference type="EMBL" id="VVV42991.1"/>
    </source>
</evidence>
<gene>
    <name evidence="2" type="ORF">NYM_LOCUS2156</name>
</gene>
<feature type="region of interest" description="Disordered" evidence="1">
    <location>
        <begin position="1"/>
        <end position="29"/>
    </location>
</feature>
<accession>A0A5K0VPJ6</accession>
<protein>
    <submittedName>
        <fullName evidence="2">Uncharacterized protein</fullName>
    </submittedName>
</protein>